<dbReference type="InterPro" id="IPR027417">
    <property type="entry name" value="P-loop_NTPase"/>
</dbReference>
<dbReference type="PANTHER" id="PTHR12131:SF24">
    <property type="entry name" value="DEXH-BOX ATP-DEPENDENT RNA HELICASE DEXH11"/>
    <property type="match status" value="1"/>
</dbReference>
<dbReference type="SMART" id="SM00490">
    <property type="entry name" value="HELICc"/>
    <property type="match status" value="1"/>
</dbReference>
<accession>A0ABP1GCF8</accession>
<evidence type="ECO:0000313" key="9">
    <source>
        <dbReference type="Proteomes" id="UP001497392"/>
    </source>
</evidence>
<reference evidence="8 9" key="1">
    <citation type="submission" date="2024-06" db="EMBL/GenBank/DDBJ databases">
        <authorList>
            <person name="Kraege A."/>
            <person name="Thomma B."/>
        </authorList>
    </citation>
    <scope>NUCLEOTIDE SEQUENCE [LARGE SCALE GENOMIC DNA]</scope>
</reference>
<dbReference type="SMART" id="SM01142">
    <property type="entry name" value="DSHCT"/>
    <property type="match status" value="1"/>
</dbReference>
<dbReference type="EMBL" id="CAXHTA020000018">
    <property type="protein sequence ID" value="CAL5228249.1"/>
    <property type="molecule type" value="Genomic_DNA"/>
</dbReference>
<dbReference type="Pfam" id="PF08148">
    <property type="entry name" value="DSHCT"/>
    <property type="match status" value="1"/>
</dbReference>
<dbReference type="InterPro" id="IPR050699">
    <property type="entry name" value="RNA-DNA_Helicase"/>
</dbReference>
<dbReference type="PANTHER" id="PTHR12131">
    <property type="entry name" value="ATP-DEPENDENT RNA AND DNA HELICASE"/>
    <property type="match status" value="1"/>
</dbReference>
<dbReference type="InterPro" id="IPR011545">
    <property type="entry name" value="DEAD/DEAH_box_helicase_dom"/>
</dbReference>
<dbReference type="Pfam" id="PF00271">
    <property type="entry name" value="Helicase_C"/>
    <property type="match status" value="1"/>
</dbReference>
<feature type="domain" description="Helicase C-terminal" evidence="7">
    <location>
        <begin position="629"/>
        <end position="824"/>
    </location>
</feature>
<evidence type="ECO:0000256" key="4">
    <source>
        <dbReference type="ARBA" id="ARBA00022840"/>
    </source>
</evidence>
<dbReference type="SMART" id="SM00487">
    <property type="entry name" value="DEXDc"/>
    <property type="match status" value="1"/>
</dbReference>
<gene>
    <name evidence="8" type="primary">g11348</name>
    <name evidence="8" type="ORF">VP750_LOCUS10155</name>
</gene>
<dbReference type="Gene3D" id="1.10.3380.30">
    <property type="match status" value="2"/>
</dbReference>
<dbReference type="SUPFAM" id="SSF52540">
    <property type="entry name" value="P-loop containing nucleoside triphosphate hydrolases"/>
    <property type="match status" value="1"/>
</dbReference>
<dbReference type="PROSITE" id="PS51194">
    <property type="entry name" value="HELICASE_CTER"/>
    <property type="match status" value="1"/>
</dbReference>
<feature type="compositionally biased region" description="Polar residues" evidence="5">
    <location>
        <begin position="601"/>
        <end position="615"/>
    </location>
</feature>
<dbReference type="Pfam" id="PF00270">
    <property type="entry name" value="DEAD"/>
    <property type="match status" value="1"/>
</dbReference>
<proteinExistence type="predicted"/>
<evidence type="ECO:0000259" key="6">
    <source>
        <dbReference type="PROSITE" id="PS51192"/>
    </source>
</evidence>
<keyword evidence="9" id="KW-1185">Reference proteome</keyword>
<keyword evidence="4" id="KW-0067">ATP-binding</keyword>
<dbReference type="Proteomes" id="UP001497392">
    <property type="component" value="Unassembled WGS sequence"/>
</dbReference>
<evidence type="ECO:0000256" key="1">
    <source>
        <dbReference type="ARBA" id="ARBA00022741"/>
    </source>
</evidence>
<comment type="caution">
    <text evidence="8">The sequence shown here is derived from an EMBL/GenBank/DDBJ whole genome shotgun (WGS) entry which is preliminary data.</text>
</comment>
<dbReference type="InterPro" id="IPR014001">
    <property type="entry name" value="Helicase_ATP-bd"/>
</dbReference>
<name>A0ABP1GCF8_9CHLO</name>
<sequence length="1355" mass="147227">MSSPGSEVRDEEAWKRFHQRYLAPRLAESAADVTKAGYRFTTTFHRPTIWTEPLPPSVVSQPVLPDENGHVGSRQVELDSAEGGSLLQRPHAAHGTREFVRGSMAAMPFAPGGEALQVSTTAAQRAAEEARSGKWLEELESGKSLRAQIPGMERGAFGAWALPKPEDLDEGAGEEQQDVKHEANGIGGSHAAPSGRSPPQQAGPAQDSQAVDLSNLFAGIWMEDSDDADTADADGSAGAAPLENGRSSKPTLLSRIENLPEDLLSSGGTLEGTNLNLEGAAARSGKPHVPASLPTTTGRNAASGLVPKTRARTQWAVRGDIKNVNAEFERLRPDLAHVFPFELDGFQKEAVIHLERGDSVFVAAHTSAGKTAVAEYAMALAAKHCTRSIYTSPIKTISNQKFRDFGDQFEVGLLTGDVSIKPESACLIMTTEILRSMLYKGADIIRDIEWVIFDEVHYVNDAERGVVWEEVIIMLPAHVNLILLSATVPNVMEFADWVGRTKRKVIHVTGTTRRPVPLEHNLYYNGQLYTICRAEAFLSEGVAAAKNAWKKKKAPPVTKKDEKRARPTGRGDGGPQGQRGGRQGGAPAHGRRGGGAGRAMQQLQSRGGGANSNSGVMSERAAWMALIEDLKKRLLLPMVCFCFSKKRVDALADNLSRLDLATASEKAEVHIFCERALSRLRGTDRQLPQIRRLREMLGRGLGVHHAGLLPIMKEVVEMLFCKGLIKVLFSTETFAMGVNAPARCVVFQSLRKHDGKEFRNLLPGEYTQMAGRAGRRGLDPVGTVIIACWDDVYDEGEMRRLLTGKATRLESQFRLTYSMILNLLRVEDLKVEDMLKRSFAEFHAQRAAPEALEALQKGQERLAQLRARPWPHSFQGTSRQEVEEYHSVGRRIEKLSGELQESVMNSRAAAQALVPGRVIMIADKSSGLTELGVICGAVPAAKTGIQLGSSPAPGATGRQYYVVSLHKPTPVDSQEEAAASQSAAATANGALPGGFQAPAGFVLKGTAGRGGTIGPGKLPRRGDLGDVKYILQEVDVGRMEAICRAKFKLDPDTVLDPEAPQSLIALVRKLQSLQEEAESEGTSQPPMLDPIADLKLNQLDIVDIVRERQALLQARADMACHRDPALGEMYALVRSEALLEDRLNRLKHQVSDASLAQMPDFNQRVQVLRQLDYISAEDVVELKGRVACEINSGDELVATEVIFAGVLAELEPEEAVALLSALVFQEKVEEEPAAPTAALGDALDHTIMLALQAGQVQRDCGLDILPEDFVKSTLKFGLIEVVYHWAKGMPFKDICELTDVLEGSIVRAIVRLDETCREFRDAGKVMGNTALVQQMDAASAAIKRDVIFAASLYVA</sequence>
<organism evidence="8 9">
    <name type="scientific">Coccomyxa viridis</name>
    <dbReference type="NCBI Taxonomy" id="1274662"/>
    <lineage>
        <taxon>Eukaryota</taxon>
        <taxon>Viridiplantae</taxon>
        <taxon>Chlorophyta</taxon>
        <taxon>core chlorophytes</taxon>
        <taxon>Trebouxiophyceae</taxon>
        <taxon>Trebouxiophyceae incertae sedis</taxon>
        <taxon>Coccomyxaceae</taxon>
        <taxon>Coccomyxa</taxon>
    </lineage>
</organism>
<evidence type="ECO:0000256" key="3">
    <source>
        <dbReference type="ARBA" id="ARBA00022806"/>
    </source>
</evidence>
<evidence type="ECO:0000256" key="5">
    <source>
        <dbReference type="SAM" id="MobiDB-lite"/>
    </source>
</evidence>
<evidence type="ECO:0000313" key="8">
    <source>
        <dbReference type="EMBL" id="CAL5228249.1"/>
    </source>
</evidence>
<feature type="region of interest" description="Disordered" evidence="5">
    <location>
        <begin position="184"/>
        <end position="208"/>
    </location>
</feature>
<dbReference type="Pfam" id="PF13234">
    <property type="entry name" value="MTR4_beta-barrel"/>
    <property type="match status" value="1"/>
</dbReference>
<feature type="region of interest" description="Disordered" evidence="5">
    <location>
        <begin position="282"/>
        <end position="302"/>
    </location>
</feature>
<feature type="compositionally biased region" description="Gly residues" evidence="5">
    <location>
        <begin position="570"/>
        <end position="584"/>
    </location>
</feature>
<dbReference type="InterPro" id="IPR025696">
    <property type="entry name" value="Beta-barrel_MTR4"/>
</dbReference>
<dbReference type="CDD" id="cd18795">
    <property type="entry name" value="SF2_C_Ski2"/>
    <property type="match status" value="1"/>
</dbReference>
<dbReference type="InterPro" id="IPR001650">
    <property type="entry name" value="Helicase_C-like"/>
</dbReference>
<feature type="domain" description="Helicase ATP-binding" evidence="6">
    <location>
        <begin position="351"/>
        <end position="506"/>
    </location>
</feature>
<feature type="region of interest" description="Disordered" evidence="5">
    <location>
        <begin position="226"/>
        <end position="250"/>
    </location>
</feature>
<keyword evidence="2" id="KW-0378">Hydrolase</keyword>
<dbReference type="PROSITE" id="PS51192">
    <property type="entry name" value="HELICASE_ATP_BIND_1"/>
    <property type="match status" value="1"/>
</dbReference>
<keyword evidence="3" id="KW-0347">Helicase</keyword>
<evidence type="ECO:0000259" key="7">
    <source>
        <dbReference type="PROSITE" id="PS51194"/>
    </source>
</evidence>
<keyword evidence="1" id="KW-0547">Nucleotide-binding</keyword>
<dbReference type="InterPro" id="IPR048392">
    <property type="entry name" value="MTR4-like_stalk"/>
</dbReference>
<protein>
    <submittedName>
        <fullName evidence="8">G11348 protein</fullName>
    </submittedName>
</protein>
<dbReference type="InterPro" id="IPR012961">
    <property type="entry name" value="Ski2/MTR4_C"/>
</dbReference>
<evidence type="ECO:0000256" key="2">
    <source>
        <dbReference type="ARBA" id="ARBA00022801"/>
    </source>
</evidence>
<dbReference type="Pfam" id="PF21408">
    <property type="entry name" value="MTR4-like_stalk"/>
    <property type="match status" value="1"/>
</dbReference>
<dbReference type="Gene3D" id="3.40.50.300">
    <property type="entry name" value="P-loop containing nucleotide triphosphate hydrolases"/>
    <property type="match status" value="2"/>
</dbReference>
<feature type="region of interest" description="Disordered" evidence="5">
    <location>
        <begin position="549"/>
        <end position="615"/>
    </location>
</feature>